<accession>A0AA40EE40</accession>
<name>A0AA40EE40_9PEZI</name>
<dbReference type="Proteomes" id="UP001172101">
    <property type="component" value="Unassembled WGS sequence"/>
</dbReference>
<gene>
    <name evidence="2" type="ORF">B0T26DRAFT_51940</name>
</gene>
<evidence type="ECO:0000313" key="2">
    <source>
        <dbReference type="EMBL" id="KAK0734091.1"/>
    </source>
</evidence>
<protein>
    <submittedName>
        <fullName evidence="2">Uncharacterized protein</fullName>
    </submittedName>
</protein>
<feature type="compositionally biased region" description="Polar residues" evidence="1">
    <location>
        <begin position="1"/>
        <end position="11"/>
    </location>
</feature>
<comment type="caution">
    <text evidence="2">The sequence shown here is derived from an EMBL/GenBank/DDBJ whole genome shotgun (WGS) entry which is preliminary data.</text>
</comment>
<sequence>MGPSSHKQNNGWVVIDKKFSTKGYTRSRSPQYNGDNESSGEVGNASTDGSTVLDLSDESMNSGCDDQSPPDRKKAGSNRSSTETGCSDDTVVDFMPGQAARDRTTTTAAPSICSSIPHHALTEDNIEAHLRELEERLARDIYDTASMDLMSSRHIGMLAGNSKPSTPSSVSLEWSFVPLPVPDNDDTAWAGAWCDPSIEALLSMSSQLRLDGE</sequence>
<organism evidence="2 3">
    <name type="scientific">Lasiosphaeria miniovina</name>
    <dbReference type="NCBI Taxonomy" id="1954250"/>
    <lineage>
        <taxon>Eukaryota</taxon>
        <taxon>Fungi</taxon>
        <taxon>Dikarya</taxon>
        <taxon>Ascomycota</taxon>
        <taxon>Pezizomycotina</taxon>
        <taxon>Sordariomycetes</taxon>
        <taxon>Sordariomycetidae</taxon>
        <taxon>Sordariales</taxon>
        <taxon>Lasiosphaeriaceae</taxon>
        <taxon>Lasiosphaeria</taxon>
    </lineage>
</organism>
<reference evidence="2" key="1">
    <citation type="submission" date="2023-06" db="EMBL/GenBank/DDBJ databases">
        <title>Genome-scale phylogeny and comparative genomics of the fungal order Sordariales.</title>
        <authorList>
            <consortium name="Lawrence Berkeley National Laboratory"/>
            <person name="Hensen N."/>
            <person name="Bonometti L."/>
            <person name="Westerberg I."/>
            <person name="Brannstrom I.O."/>
            <person name="Guillou S."/>
            <person name="Cros-Aarteil S."/>
            <person name="Calhoun S."/>
            <person name="Haridas S."/>
            <person name="Kuo A."/>
            <person name="Mondo S."/>
            <person name="Pangilinan J."/>
            <person name="Riley R."/>
            <person name="LaButti K."/>
            <person name="Andreopoulos B."/>
            <person name="Lipzen A."/>
            <person name="Chen C."/>
            <person name="Yanf M."/>
            <person name="Daum C."/>
            <person name="Ng V."/>
            <person name="Clum A."/>
            <person name="Steindorff A."/>
            <person name="Ohm R."/>
            <person name="Martin F."/>
            <person name="Silar P."/>
            <person name="Natvig D."/>
            <person name="Lalanne C."/>
            <person name="Gautier V."/>
            <person name="Ament-velasquez S.L."/>
            <person name="Kruys A."/>
            <person name="Hutchinson M.I."/>
            <person name="Powell A.J."/>
            <person name="Barry K."/>
            <person name="Miller A.N."/>
            <person name="Grigoriev I.V."/>
            <person name="Debuchy R."/>
            <person name="Gladieux P."/>
            <person name="Thoren M.H."/>
            <person name="Johannesson H."/>
        </authorList>
    </citation>
    <scope>NUCLEOTIDE SEQUENCE</scope>
    <source>
        <strain evidence="2">SMH2392-1A</strain>
    </source>
</reference>
<evidence type="ECO:0000256" key="1">
    <source>
        <dbReference type="SAM" id="MobiDB-lite"/>
    </source>
</evidence>
<evidence type="ECO:0000313" key="3">
    <source>
        <dbReference type="Proteomes" id="UP001172101"/>
    </source>
</evidence>
<dbReference type="GeneID" id="85318737"/>
<proteinExistence type="predicted"/>
<dbReference type="RefSeq" id="XP_060302968.1">
    <property type="nucleotide sequence ID" value="XM_060435467.1"/>
</dbReference>
<keyword evidence="3" id="KW-1185">Reference proteome</keyword>
<feature type="region of interest" description="Disordered" evidence="1">
    <location>
        <begin position="1"/>
        <end position="92"/>
    </location>
</feature>
<feature type="compositionally biased region" description="Polar residues" evidence="1">
    <location>
        <begin position="22"/>
        <end position="50"/>
    </location>
</feature>
<feature type="compositionally biased region" description="Polar residues" evidence="1">
    <location>
        <begin position="77"/>
        <end position="87"/>
    </location>
</feature>
<dbReference type="EMBL" id="JAUIRO010000001">
    <property type="protein sequence ID" value="KAK0734091.1"/>
    <property type="molecule type" value="Genomic_DNA"/>
</dbReference>
<dbReference type="AlphaFoldDB" id="A0AA40EE40"/>